<feature type="region of interest" description="Disordered" evidence="1">
    <location>
        <begin position="193"/>
        <end position="215"/>
    </location>
</feature>
<accession>A0A2T9Y9I2</accession>
<feature type="region of interest" description="Disordered" evidence="1">
    <location>
        <begin position="84"/>
        <end position="107"/>
    </location>
</feature>
<gene>
    <name evidence="2" type="ORF">BB561_005619</name>
</gene>
<dbReference type="AlphaFoldDB" id="A0A2T9Y9I2"/>
<reference evidence="2 3" key="1">
    <citation type="journal article" date="2018" name="MBio">
        <title>Comparative Genomics Reveals the Core Gene Toolbox for the Fungus-Insect Symbiosis.</title>
        <authorList>
            <person name="Wang Y."/>
            <person name="Stata M."/>
            <person name="Wang W."/>
            <person name="Stajich J.E."/>
            <person name="White M.M."/>
            <person name="Moncalvo J.M."/>
        </authorList>
    </citation>
    <scope>NUCLEOTIDE SEQUENCE [LARGE SCALE GENOMIC DNA]</scope>
    <source>
        <strain evidence="2 3">SWE-8-4</strain>
    </source>
</reference>
<evidence type="ECO:0000313" key="3">
    <source>
        <dbReference type="Proteomes" id="UP000245383"/>
    </source>
</evidence>
<feature type="region of interest" description="Disordered" evidence="1">
    <location>
        <begin position="1"/>
        <end position="58"/>
    </location>
</feature>
<evidence type="ECO:0000313" key="2">
    <source>
        <dbReference type="EMBL" id="PVU88993.1"/>
    </source>
</evidence>
<name>A0A2T9Y9I2_9FUNG</name>
<organism evidence="2 3">
    <name type="scientific">Smittium simulii</name>
    <dbReference type="NCBI Taxonomy" id="133385"/>
    <lineage>
        <taxon>Eukaryota</taxon>
        <taxon>Fungi</taxon>
        <taxon>Fungi incertae sedis</taxon>
        <taxon>Zoopagomycota</taxon>
        <taxon>Kickxellomycotina</taxon>
        <taxon>Harpellomycetes</taxon>
        <taxon>Harpellales</taxon>
        <taxon>Legeriomycetaceae</taxon>
        <taxon>Smittium</taxon>
    </lineage>
</organism>
<protein>
    <submittedName>
        <fullName evidence="2">Uncharacterized protein</fullName>
    </submittedName>
</protein>
<evidence type="ECO:0000256" key="1">
    <source>
        <dbReference type="SAM" id="MobiDB-lite"/>
    </source>
</evidence>
<sequence>MDNIGLVEYSDSGESETEQLVQHKVPDNKQSSKKVSDTSHSKQAKVETPPSITEANELDIAKEGYVEDNADLTEHEKIVNYLNANSRQNEVAEDPSSSNNVDPDLQNVQLEPYKFPQEMYYDQIEKTRIQEEDKKSQMYTADKEKHPSHIEFISSGNTQAFQDEKQHRTVACNSYSTNDQVDAQEAFKRASQVAISISKSNSKQKRGRWDQANCN</sequence>
<comment type="caution">
    <text evidence="2">The sequence shown here is derived from an EMBL/GenBank/DDBJ whole genome shotgun (WGS) entry which is preliminary data.</text>
</comment>
<keyword evidence="3" id="KW-1185">Reference proteome</keyword>
<proteinExistence type="predicted"/>
<dbReference type="Proteomes" id="UP000245383">
    <property type="component" value="Unassembled WGS sequence"/>
</dbReference>
<dbReference type="EMBL" id="MBFR01000348">
    <property type="protein sequence ID" value="PVU88993.1"/>
    <property type="molecule type" value="Genomic_DNA"/>
</dbReference>